<evidence type="ECO:0000313" key="8">
    <source>
        <dbReference type="EMBL" id="ELR65811.1"/>
    </source>
</evidence>
<dbReference type="NCBIfam" id="TIGR00573">
    <property type="entry name" value="dnaq"/>
    <property type="match status" value="1"/>
</dbReference>
<comment type="function">
    <text evidence="4">DNA polymerase III is a complex, multichain enzyme responsible for most of the replicative synthesis in bacteria. The epsilon subunit contain the editing function and is a proofreading 3'-5' exonuclease.</text>
</comment>
<dbReference type="SMART" id="SM00479">
    <property type="entry name" value="EXOIII"/>
    <property type="match status" value="1"/>
</dbReference>
<dbReference type="PANTHER" id="PTHR30231">
    <property type="entry name" value="DNA POLYMERASE III SUBUNIT EPSILON"/>
    <property type="match status" value="1"/>
</dbReference>
<dbReference type="FunFam" id="3.30.420.10:FF:000045">
    <property type="entry name" value="3'-5' exonuclease DinG"/>
    <property type="match status" value="1"/>
</dbReference>
<sequence length="209" mass="23535">MTTQQAANTVIVLDFETTGLSPNMGDRAIEIGAVKMDNGIVIDRFQQLMNPGFRVSSFIEGYTGITNQMLQTAPGCDEVMDQFADFIAGYNLVAHNASFDQRFLDAELQQIGRKYDGKFTCSMLIARRLYQQAPNHKLGTLVDYKNIDNDGVFHRALADSEMTAKLWLNILEDLNSDYQISMPTFLMMQKLSKTAKASVPSFLRKQINR</sequence>
<evidence type="ECO:0000256" key="4">
    <source>
        <dbReference type="ARBA" id="ARBA00025483"/>
    </source>
</evidence>
<dbReference type="OrthoDB" id="9803913at2"/>
<evidence type="ECO:0000256" key="5">
    <source>
        <dbReference type="ARBA" id="ARBA00026073"/>
    </source>
</evidence>
<feature type="domain" description="Exonuclease" evidence="7">
    <location>
        <begin position="9"/>
        <end position="176"/>
    </location>
</feature>
<dbReference type="InterPro" id="IPR012337">
    <property type="entry name" value="RNaseH-like_sf"/>
</dbReference>
<comment type="caution">
    <text evidence="8">The sequence shown here is derived from an EMBL/GenBank/DDBJ whole genome shotgun (WGS) entry which is preliminary data.</text>
</comment>
<dbReference type="GO" id="GO:0003677">
    <property type="term" value="F:DNA binding"/>
    <property type="evidence" value="ECO:0007669"/>
    <property type="project" value="InterPro"/>
</dbReference>
<keyword evidence="9" id="KW-1185">Reference proteome</keyword>
<accession>L8JAK9</accession>
<dbReference type="EMBL" id="AMZO01000016">
    <property type="protein sequence ID" value="ELR65811.1"/>
    <property type="molecule type" value="Genomic_DNA"/>
</dbReference>
<dbReference type="Proteomes" id="UP000011134">
    <property type="component" value="Unassembled WGS sequence"/>
</dbReference>
<organism evidence="8 9">
    <name type="scientific">Photobacterium marinum</name>
    <dbReference type="NCBI Taxonomy" id="1056511"/>
    <lineage>
        <taxon>Bacteria</taxon>
        <taxon>Pseudomonadati</taxon>
        <taxon>Pseudomonadota</taxon>
        <taxon>Gammaproteobacteria</taxon>
        <taxon>Vibrionales</taxon>
        <taxon>Vibrionaceae</taxon>
        <taxon>Photobacterium</taxon>
    </lineage>
</organism>
<dbReference type="RefSeq" id="WP_007465885.1">
    <property type="nucleotide sequence ID" value="NZ_AMZO01000016.1"/>
</dbReference>
<keyword evidence="3" id="KW-0269">Exonuclease</keyword>
<dbReference type="InterPro" id="IPR013520">
    <property type="entry name" value="Ribonucl_H"/>
</dbReference>
<evidence type="ECO:0000256" key="2">
    <source>
        <dbReference type="ARBA" id="ARBA00022722"/>
    </source>
</evidence>
<evidence type="ECO:0000259" key="7">
    <source>
        <dbReference type="SMART" id="SM00479"/>
    </source>
</evidence>
<dbReference type="GO" id="GO:0045004">
    <property type="term" value="P:DNA replication proofreading"/>
    <property type="evidence" value="ECO:0007669"/>
    <property type="project" value="TreeGrafter"/>
</dbReference>
<dbReference type="GO" id="GO:0008408">
    <property type="term" value="F:3'-5' exonuclease activity"/>
    <property type="evidence" value="ECO:0007669"/>
    <property type="project" value="TreeGrafter"/>
</dbReference>
<dbReference type="AlphaFoldDB" id="L8JAK9"/>
<evidence type="ECO:0000256" key="6">
    <source>
        <dbReference type="ARBA" id="ARBA00049244"/>
    </source>
</evidence>
<dbReference type="CDD" id="cd06127">
    <property type="entry name" value="DEDDh"/>
    <property type="match status" value="1"/>
</dbReference>
<proteinExistence type="predicted"/>
<dbReference type="InterPro" id="IPR006054">
    <property type="entry name" value="DnaQ"/>
</dbReference>
<dbReference type="Pfam" id="PF00929">
    <property type="entry name" value="RNase_T"/>
    <property type="match status" value="1"/>
</dbReference>
<dbReference type="PATRIC" id="fig|1056511.3.peg.2391"/>
<protein>
    <recommendedName>
        <fullName evidence="1">DNA-directed DNA polymerase</fullName>
        <ecNumber evidence="1">2.7.7.7</ecNumber>
    </recommendedName>
</protein>
<dbReference type="SUPFAM" id="SSF53098">
    <property type="entry name" value="Ribonuclease H-like"/>
    <property type="match status" value="1"/>
</dbReference>
<comment type="subunit">
    <text evidence="5">DNA polymerase III contains a core (composed of alpha, epsilon and theta chains) that associates with a tau subunit. This core dimerizes to form the POLIII' complex. PolIII' associates with the gamma complex (composed of gamma, delta, delta', psi and chi chains) and with the beta chain to form the complete DNA polymerase III complex.</text>
</comment>
<dbReference type="InterPro" id="IPR036397">
    <property type="entry name" value="RNaseH_sf"/>
</dbReference>
<keyword evidence="2" id="KW-0540">Nuclease</keyword>
<dbReference type="PANTHER" id="PTHR30231:SF37">
    <property type="entry name" value="EXODEOXYRIBONUCLEASE 10"/>
    <property type="match status" value="1"/>
</dbReference>
<dbReference type="GO" id="GO:0003887">
    <property type="term" value="F:DNA-directed DNA polymerase activity"/>
    <property type="evidence" value="ECO:0007669"/>
    <property type="project" value="UniProtKB-EC"/>
</dbReference>
<reference evidence="8 9" key="1">
    <citation type="submission" date="2012-12" db="EMBL/GenBank/DDBJ databases">
        <title>Genome Assembly of Photobacterium sp. AK15.</title>
        <authorList>
            <person name="Khatri I."/>
            <person name="Vaidya B."/>
            <person name="Srinivas T.N.R."/>
            <person name="Subramanian S."/>
            <person name="Pinnaka A."/>
        </authorList>
    </citation>
    <scope>NUCLEOTIDE SEQUENCE [LARGE SCALE GENOMIC DNA]</scope>
    <source>
        <strain evidence="8 9">AK15</strain>
    </source>
</reference>
<gene>
    <name evidence="8" type="ORF">C942_00898</name>
</gene>
<keyword evidence="3" id="KW-0378">Hydrolase</keyword>
<dbReference type="Gene3D" id="3.30.420.10">
    <property type="entry name" value="Ribonuclease H-like superfamily/Ribonuclease H"/>
    <property type="match status" value="1"/>
</dbReference>
<evidence type="ECO:0000256" key="3">
    <source>
        <dbReference type="ARBA" id="ARBA00022839"/>
    </source>
</evidence>
<evidence type="ECO:0000313" key="9">
    <source>
        <dbReference type="Proteomes" id="UP000011134"/>
    </source>
</evidence>
<evidence type="ECO:0000256" key="1">
    <source>
        <dbReference type="ARBA" id="ARBA00012417"/>
    </source>
</evidence>
<dbReference type="EC" id="2.7.7.7" evidence="1"/>
<dbReference type="GO" id="GO:0005829">
    <property type="term" value="C:cytosol"/>
    <property type="evidence" value="ECO:0007669"/>
    <property type="project" value="TreeGrafter"/>
</dbReference>
<comment type="catalytic activity">
    <reaction evidence="6">
        <text>DNA(n) + a 2'-deoxyribonucleoside 5'-triphosphate = DNA(n+1) + diphosphate</text>
        <dbReference type="Rhea" id="RHEA:22508"/>
        <dbReference type="Rhea" id="RHEA-COMP:17339"/>
        <dbReference type="Rhea" id="RHEA-COMP:17340"/>
        <dbReference type="ChEBI" id="CHEBI:33019"/>
        <dbReference type="ChEBI" id="CHEBI:61560"/>
        <dbReference type="ChEBI" id="CHEBI:173112"/>
        <dbReference type="EC" id="2.7.7.7"/>
    </reaction>
</comment>
<name>L8JAK9_9GAMM</name>